<evidence type="ECO:0000313" key="4">
    <source>
        <dbReference type="EMBL" id="GMA37027.1"/>
    </source>
</evidence>
<comment type="catalytic activity">
    <reaction evidence="2">
        <text>Endonucleolytic cleavage to 5'-phosphomonoester.</text>
        <dbReference type="EC" id="3.1.26.4"/>
    </reaction>
</comment>
<dbReference type="PROSITE" id="PS51975">
    <property type="entry name" value="RNASE_H_2"/>
    <property type="match status" value="1"/>
</dbReference>
<name>A0ABQ6IJX7_9MICO</name>
<dbReference type="EC" id="3.1.26.4" evidence="2"/>
<dbReference type="Pfam" id="PF01351">
    <property type="entry name" value="RNase_HII"/>
    <property type="match status" value="1"/>
</dbReference>
<dbReference type="InterPro" id="IPR012337">
    <property type="entry name" value="RNaseH-like_sf"/>
</dbReference>
<keyword evidence="2" id="KW-0255">Endonuclease</keyword>
<dbReference type="InterPro" id="IPR036397">
    <property type="entry name" value="RNaseH_sf"/>
</dbReference>
<dbReference type="EMBL" id="BSUN01000001">
    <property type="protein sequence ID" value="GMA37027.1"/>
    <property type="molecule type" value="Genomic_DNA"/>
</dbReference>
<proteinExistence type="inferred from homology"/>
<reference evidence="5" key="1">
    <citation type="journal article" date="2019" name="Int. J. Syst. Evol. Microbiol.">
        <title>The Global Catalogue of Microorganisms (GCM) 10K type strain sequencing project: providing services to taxonomists for standard genome sequencing and annotation.</title>
        <authorList>
            <consortium name="The Broad Institute Genomics Platform"/>
            <consortium name="The Broad Institute Genome Sequencing Center for Infectious Disease"/>
            <person name="Wu L."/>
            <person name="Ma J."/>
        </authorList>
    </citation>
    <scope>NUCLEOTIDE SEQUENCE [LARGE SCALE GENOMIC DNA]</scope>
    <source>
        <strain evidence="5">NBRC 112299</strain>
    </source>
</reference>
<evidence type="ECO:0000256" key="2">
    <source>
        <dbReference type="RuleBase" id="RU003515"/>
    </source>
</evidence>
<feature type="domain" description="RNase H type-2" evidence="3">
    <location>
        <begin position="1"/>
        <end position="75"/>
    </location>
</feature>
<dbReference type="Proteomes" id="UP001157125">
    <property type="component" value="Unassembled WGS sequence"/>
</dbReference>
<protein>
    <recommendedName>
        <fullName evidence="2">Ribonuclease</fullName>
        <ecNumber evidence="2">3.1.26.4</ecNumber>
    </recommendedName>
</protein>
<sequence>MVIKGDDACASIAAGSVLAKVERDAIMVAAHEAHPHFGWAGNKGYGAAVHLDAIREHGPSDLHRRSWALPTADAP</sequence>
<evidence type="ECO:0000313" key="5">
    <source>
        <dbReference type="Proteomes" id="UP001157125"/>
    </source>
</evidence>
<comment type="function">
    <text evidence="2">Endonuclease that specifically degrades the RNA of RNA-DNA hybrids.</text>
</comment>
<evidence type="ECO:0000256" key="1">
    <source>
        <dbReference type="PROSITE-ProRule" id="PRU01319"/>
    </source>
</evidence>
<dbReference type="Gene3D" id="3.30.420.10">
    <property type="entry name" value="Ribonuclease H-like superfamily/Ribonuclease H"/>
    <property type="match status" value="1"/>
</dbReference>
<comment type="similarity">
    <text evidence="2">Belongs to the RNase HII family.</text>
</comment>
<comment type="caution">
    <text evidence="4">The sequence shown here is derived from an EMBL/GenBank/DDBJ whole genome shotgun (WGS) entry which is preliminary data.</text>
</comment>
<organism evidence="4 5">
    <name type="scientific">Demequina litorisediminis</name>
    <dbReference type="NCBI Taxonomy" id="1849022"/>
    <lineage>
        <taxon>Bacteria</taxon>
        <taxon>Bacillati</taxon>
        <taxon>Actinomycetota</taxon>
        <taxon>Actinomycetes</taxon>
        <taxon>Micrococcales</taxon>
        <taxon>Demequinaceae</taxon>
        <taxon>Demequina</taxon>
    </lineage>
</organism>
<dbReference type="SUPFAM" id="SSF53098">
    <property type="entry name" value="Ribonuclease H-like"/>
    <property type="match status" value="1"/>
</dbReference>
<keyword evidence="2" id="KW-0540">Nuclease</keyword>
<comment type="caution">
    <text evidence="1">Lacks conserved residue(s) required for the propagation of feature annotation.</text>
</comment>
<gene>
    <name evidence="4" type="ORF">GCM10025876_32310</name>
</gene>
<keyword evidence="2" id="KW-0378">Hydrolase</keyword>
<accession>A0ABQ6IJX7</accession>
<evidence type="ECO:0000259" key="3">
    <source>
        <dbReference type="PROSITE" id="PS51975"/>
    </source>
</evidence>
<keyword evidence="5" id="KW-1185">Reference proteome</keyword>
<dbReference type="InterPro" id="IPR024567">
    <property type="entry name" value="RNase_HII/HIII_dom"/>
</dbReference>